<feature type="transmembrane region" description="Helical" evidence="1">
    <location>
        <begin position="51"/>
        <end position="70"/>
    </location>
</feature>
<comment type="caution">
    <text evidence="2">The sequence shown here is derived from an EMBL/GenBank/DDBJ whole genome shotgun (WGS) entry which is preliminary data.</text>
</comment>
<dbReference type="RefSeq" id="WP_034710140.1">
    <property type="nucleotide sequence ID" value="NZ_JPRH01000002.1"/>
</dbReference>
<dbReference type="STRING" id="445961.IW15_06850"/>
<dbReference type="eggNOG" id="ENOG5030UC6">
    <property type="taxonomic scope" value="Bacteria"/>
</dbReference>
<reference evidence="2 3" key="1">
    <citation type="submission" date="2014-07" db="EMBL/GenBank/DDBJ databases">
        <title>Genome of Chryseobacterium soli DSM 19298.</title>
        <authorList>
            <person name="Stropko S.J."/>
            <person name="Pipes S.E."/>
            <person name="Newman J."/>
        </authorList>
    </citation>
    <scope>NUCLEOTIDE SEQUENCE [LARGE SCALE GENOMIC DNA]</scope>
    <source>
        <strain evidence="2 3">DSM 19298</strain>
    </source>
</reference>
<dbReference type="OrthoDB" id="1261576at2"/>
<name>A0A086A9Y7_9FLAO</name>
<proteinExistence type="predicted"/>
<dbReference type="AlphaFoldDB" id="A0A086A9Y7"/>
<dbReference type="Proteomes" id="UP000028705">
    <property type="component" value="Unassembled WGS sequence"/>
</dbReference>
<feature type="transmembrane region" description="Helical" evidence="1">
    <location>
        <begin position="5"/>
        <end position="25"/>
    </location>
</feature>
<protein>
    <submittedName>
        <fullName evidence="2">Uncharacterized protein</fullName>
    </submittedName>
</protein>
<accession>A0A086A9Y7</accession>
<feature type="transmembrane region" description="Helical" evidence="1">
    <location>
        <begin position="82"/>
        <end position="99"/>
    </location>
</feature>
<keyword evidence="1" id="KW-0472">Membrane</keyword>
<keyword evidence="3" id="KW-1185">Reference proteome</keyword>
<organism evidence="2 3">
    <name type="scientific">Chryseobacterium soli</name>
    <dbReference type="NCBI Taxonomy" id="445961"/>
    <lineage>
        <taxon>Bacteria</taxon>
        <taxon>Pseudomonadati</taxon>
        <taxon>Bacteroidota</taxon>
        <taxon>Flavobacteriia</taxon>
        <taxon>Flavobacteriales</taxon>
        <taxon>Weeksellaceae</taxon>
        <taxon>Chryseobacterium group</taxon>
        <taxon>Chryseobacterium</taxon>
    </lineage>
</organism>
<evidence type="ECO:0000313" key="2">
    <source>
        <dbReference type="EMBL" id="KFF13501.1"/>
    </source>
</evidence>
<gene>
    <name evidence="2" type="ORF">IW15_06850</name>
</gene>
<sequence length="100" mass="11351">MKKYLAVRIGIALIGFVLIYCYAHWDSWFHTHQSIGGNDGMSIPMDLVLNISWGALWCLFILIEMIVSFFTGRNKENRSINVVLLIAGIIFLGIYIATIK</sequence>
<evidence type="ECO:0000313" key="3">
    <source>
        <dbReference type="Proteomes" id="UP000028705"/>
    </source>
</evidence>
<keyword evidence="1" id="KW-1133">Transmembrane helix</keyword>
<dbReference type="EMBL" id="JPRH01000002">
    <property type="protein sequence ID" value="KFF13501.1"/>
    <property type="molecule type" value="Genomic_DNA"/>
</dbReference>
<keyword evidence="1" id="KW-0812">Transmembrane</keyword>
<evidence type="ECO:0000256" key="1">
    <source>
        <dbReference type="SAM" id="Phobius"/>
    </source>
</evidence>